<dbReference type="EMBL" id="LO017727">
    <property type="protein sequence ID" value="CRH06703.1"/>
    <property type="molecule type" value="Genomic_DNA"/>
</dbReference>
<dbReference type="PROSITE" id="PS51257">
    <property type="entry name" value="PROKAR_LIPOPROTEIN"/>
    <property type="match status" value="1"/>
</dbReference>
<dbReference type="InterPro" id="IPR009003">
    <property type="entry name" value="Peptidase_S1_PA"/>
</dbReference>
<evidence type="ECO:0000256" key="1">
    <source>
        <dbReference type="SAM" id="SignalP"/>
    </source>
</evidence>
<dbReference type="SUPFAM" id="SSF50494">
    <property type="entry name" value="Trypsin-like serine proteases"/>
    <property type="match status" value="1"/>
</dbReference>
<gene>
    <name evidence="2" type="ORF">MAGMO_2546</name>
</gene>
<organism evidence="2">
    <name type="scientific">Magnetococcus massalia (strain MO-1)</name>
    <dbReference type="NCBI Taxonomy" id="451514"/>
    <lineage>
        <taxon>Bacteria</taxon>
        <taxon>Pseudomonadati</taxon>
        <taxon>Pseudomonadota</taxon>
        <taxon>Magnetococcia</taxon>
        <taxon>Magnetococcales</taxon>
        <taxon>Magnetococcaceae</taxon>
        <taxon>Magnetococcus</taxon>
    </lineage>
</organism>
<name>A0A1S7LJX6_MAGMO</name>
<keyword evidence="1" id="KW-0732">Signal</keyword>
<sequence>MSFWRKGSVFLTLLLTLLLAGCATKSSVKSDGTIRYTRSFTPVVHLSRLVKSETWHGAAWVINHQHKALHSPAYIEEAKPLMAPVFAHYEKITQEERDALKQQVEQVRWPMPAKRWPAIKKALARADGLVSKLKQQELYKNGRNWPEDMKRALNQLSQVRQEMATDASVAFSRAPIEQLSSFFSRYPATLSPENFFDVNRGVLNKRLAGVPTAQYAELLQAFGRYLPQQSRQRMRGRFLHKARQAQQRGDLKQLLVALNEMHAMGLDLAEGSDLKIKVMDISSPTLIDQGVLEFPVGIKPDLPFEISKAGLDEAFKSYAEKDVDILIMLDLSYAKVHRDTQEQKMVGSKRIVAYKEVRNPEYKRIKRDVEILERDASFKRMDTSTAYLAGGLVGALIAHSKAKTADESYVSARTRLDEVEEYIQAPVYGAYQYGSLELKMAKVVTTQLHLFDLRSNRYFSDTVDLVEKRPFKLAYDVDRHDIDRARIERDFDSEKEAKAYEKRAVELKLSEIINHYVESQSEAKPLPSLLQLKQQLQQQRNATIAAHAQEKMEGDYSHERRMRHVVKLQSGGSHGSGFYIDSDLILTNEHVVAGREYMQVIRPDGREGFGSVLAVDPRRDLAIIKVDLRGDPVRFYDNSRIPIGAQVQVLGSPADYAFSVTSGVVSAVRKVKIHDQAIQGLKAVTYVQIDAATTGGNSGGPVFLGDQVVGIVDWGDNRPGAENLNFIEVPNHVCMKCNDSL</sequence>
<dbReference type="AlphaFoldDB" id="A0A1S7LJX6"/>
<feature type="signal peptide" evidence="1">
    <location>
        <begin position="1"/>
        <end position="22"/>
    </location>
</feature>
<protein>
    <recommendedName>
        <fullName evidence="3">Trypsin-like serine protease</fullName>
    </recommendedName>
</protein>
<evidence type="ECO:0008006" key="3">
    <source>
        <dbReference type="Google" id="ProtNLM"/>
    </source>
</evidence>
<dbReference type="Pfam" id="PF13365">
    <property type="entry name" value="Trypsin_2"/>
    <property type="match status" value="1"/>
</dbReference>
<reference evidence="2" key="1">
    <citation type="submission" date="2015-04" db="EMBL/GenBank/DDBJ databases">
        <authorList>
            <person name="Syromyatnikov M.Y."/>
            <person name="Popov V.N."/>
        </authorList>
    </citation>
    <scope>NUCLEOTIDE SEQUENCE</scope>
    <source>
        <strain evidence="2">MO-1</strain>
    </source>
</reference>
<dbReference type="InterPro" id="IPR001940">
    <property type="entry name" value="Peptidase_S1C"/>
</dbReference>
<evidence type="ECO:0000313" key="2">
    <source>
        <dbReference type="EMBL" id="CRH06703.1"/>
    </source>
</evidence>
<feature type="chain" id="PRO_5012051746" description="Trypsin-like serine protease" evidence="1">
    <location>
        <begin position="23"/>
        <end position="741"/>
    </location>
</feature>
<dbReference type="GO" id="GO:0006508">
    <property type="term" value="P:proteolysis"/>
    <property type="evidence" value="ECO:0007669"/>
    <property type="project" value="InterPro"/>
</dbReference>
<dbReference type="Gene3D" id="2.40.10.120">
    <property type="match status" value="1"/>
</dbReference>
<proteinExistence type="predicted"/>
<dbReference type="GO" id="GO:0004252">
    <property type="term" value="F:serine-type endopeptidase activity"/>
    <property type="evidence" value="ECO:0007669"/>
    <property type="project" value="InterPro"/>
</dbReference>
<dbReference type="PANTHER" id="PTHR43019:SF23">
    <property type="entry name" value="PROTEASE DO-LIKE 5, CHLOROPLASTIC"/>
    <property type="match status" value="1"/>
</dbReference>
<accession>A0A1S7LJX6</accession>
<dbReference type="PRINTS" id="PR00834">
    <property type="entry name" value="PROTEASES2C"/>
</dbReference>
<dbReference type="PANTHER" id="PTHR43019">
    <property type="entry name" value="SERINE ENDOPROTEASE DEGS"/>
    <property type="match status" value="1"/>
</dbReference>